<dbReference type="SUPFAM" id="SSF53067">
    <property type="entry name" value="Actin-like ATPase domain"/>
    <property type="match status" value="1"/>
</dbReference>
<dbReference type="Gene3D" id="1.10.10.10">
    <property type="entry name" value="Winged helix-like DNA-binding domain superfamily/Winged helix DNA-binding domain"/>
    <property type="match status" value="1"/>
</dbReference>
<reference evidence="3 4" key="1">
    <citation type="submission" date="2018-11" db="EMBL/GenBank/DDBJ databases">
        <title>Sequencing the genomes of 1000 actinobacteria strains.</title>
        <authorList>
            <person name="Klenk H.-P."/>
        </authorList>
    </citation>
    <scope>NUCLEOTIDE SEQUENCE [LARGE SCALE GENOMIC DNA]</scope>
    <source>
        <strain evidence="3 4">DSM 14012</strain>
    </source>
</reference>
<comment type="similarity">
    <text evidence="1">Belongs to the ROK (NagC/XylR) family.</text>
</comment>
<dbReference type="GO" id="GO:0016301">
    <property type="term" value="F:kinase activity"/>
    <property type="evidence" value="ECO:0007669"/>
    <property type="project" value="UniProtKB-KW"/>
</dbReference>
<comment type="caution">
    <text evidence="3">The sequence shown here is derived from an EMBL/GenBank/DDBJ whole genome shotgun (WGS) entry which is preliminary data.</text>
</comment>
<sequence>MWPSHYALEDRREGQLARRESVQSGPGSQALIVDLIRSAGTISRTELTEATGLTQPSISNIVRRLIEDGLVRETGRAAPRGGKPRTLLEINASAKYGVGIQLGFESITLVATDVRGGVVGRQLVDGAGSATPEQVTDRLVTLYRGFVAGVGLAAPSIAGVAVVAPGPIAQLGGVLLGPPTLVRWDDFPLQQALQESLDVPVVVDNDAAAAAVGEFWSRQVSRTESFACVYMGTGIGAGMVLGGALYRGSSSNAGELGHISIEVDGVPCHCGNRGCLERYAAPAAVMAAAEASRDRLDGLGLGFAPETLSRDFDQLARAAVSGHEAALDLIRFSADRVAAASVTLANLLDLDRLVLAGPGMAVAGSLYARAIRERLEQRFFARRAHPIVVELSANPRDAAAIGAASLVLQGTIAPGHGPALTR</sequence>
<dbReference type="InterPro" id="IPR049874">
    <property type="entry name" value="ROK_cs"/>
</dbReference>
<dbReference type="InterPro" id="IPR000835">
    <property type="entry name" value="HTH_MarR-typ"/>
</dbReference>
<name>A0A3N2BYP6_9MICO</name>
<dbReference type="Gene3D" id="3.30.420.40">
    <property type="match status" value="2"/>
</dbReference>
<dbReference type="InterPro" id="IPR043129">
    <property type="entry name" value="ATPase_NBD"/>
</dbReference>
<feature type="domain" description="HTH marR-type" evidence="2">
    <location>
        <begin position="27"/>
        <end position="74"/>
    </location>
</feature>
<dbReference type="InterPro" id="IPR036388">
    <property type="entry name" value="WH-like_DNA-bd_sf"/>
</dbReference>
<evidence type="ECO:0000313" key="4">
    <source>
        <dbReference type="Proteomes" id="UP000266915"/>
    </source>
</evidence>
<protein>
    <submittedName>
        <fullName evidence="3">Putative NBD/HSP70 family sugar kinase</fullName>
    </submittedName>
</protein>
<organism evidence="3 4">
    <name type="scientific">Plantibacter flavus</name>
    <dbReference type="NCBI Taxonomy" id="150123"/>
    <lineage>
        <taxon>Bacteria</taxon>
        <taxon>Bacillati</taxon>
        <taxon>Actinomycetota</taxon>
        <taxon>Actinomycetes</taxon>
        <taxon>Micrococcales</taxon>
        <taxon>Microbacteriaceae</taxon>
        <taxon>Plantibacter</taxon>
    </lineage>
</organism>
<evidence type="ECO:0000256" key="1">
    <source>
        <dbReference type="ARBA" id="ARBA00006479"/>
    </source>
</evidence>
<dbReference type="RefSeq" id="WP_200811404.1">
    <property type="nucleotide sequence ID" value="NZ_FXAP01000003.1"/>
</dbReference>
<dbReference type="Pfam" id="PF00480">
    <property type="entry name" value="ROK"/>
    <property type="match status" value="1"/>
</dbReference>
<dbReference type="SUPFAM" id="SSF46785">
    <property type="entry name" value="Winged helix' DNA-binding domain"/>
    <property type="match status" value="1"/>
</dbReference>
<evidence type="ECO:0000259" key="2">
    <source>
        <dbReference type="Pfam" id="PF12802"/>
    </source>
</evidence>
<keyword evidence="4" id="KW-1185">Reference proteome</keyword>
<dbReference type="Proteomes" id="UP000266915">
    <property type="component" value="Unassembled WGS sequence"/>
</dbReference>
<dbReference type="Pfam" id="PF12802">
    <property type="entry name" value="MarR_2"/>
    <property type="match status" value="1"/>
</dbReference>
<accession>A0A3N2BYP6</accession>
<keyword evidence="3" id="KW-0808">Transferase</keyword>
<dbReference type="GO" id="GO:0003700">
    <property type="term" value="F:DNA-binding transcription factor activity"/>
    <property type="evidence" value="ECO:0007669"/>
    <property type="project" value="InterPro"/>
</dbReference>
<dbReference type="PANTHER" id="PTHR18964:SF173">
    <property type="entry name" value="GLUCOKINASE"/>
    <property type="match status" value="1"/>
</dbReference>
<dbReference type="AlphaFoldDB" id="A0A3N2BYP6"/>
<dbReference type="EMBL" id="RKHL01000001">
    <property type="protein sequence ID" value="ROR80342.1"/>
    <property type="molecule type" value="Genomic_DNA"/>
</dbReference>
<gene>
    <name evidence="3" type="ORF">EDD42_0381</name>
</gene>
<keyword evidence="3" id="KW-0418">Kinase</keyword>
<evidence type="ECO:0000313" key="3">
    <source>
        <dbReference type="EMBL" id="ROR80342.1"/>
    </source>
</evidence>
<dbReference type="InterPro" id="IPR000600">
    <property type="entry name" value="ROK"/>
</dbReference>
<proteinExistence type="inferred from homology"/>
<dbReference type="InterPro" id="IPR036390">
    <property type="entry name" value="WH_DNA-bd_sf"/>
</dbReference>
<dbReference type="PANTHER" id="PTHR18964">
    <property type="entry name" value="ROK (REPRESSOR, ORF, KINASE) FAMILY"/>
    <property type="match status" value="1"/>
</dbReference>
<dbReference type="PROSITE" id="PS01125">
    <property type="entry name" value="ROK"/>
    <property type="match status" value="1"/>
</dbReference>